<comment type="subunit">
    <text evidence="2 7">Homodimer.</text>
</comment>
<evidence type="ECO:0000256" key="3">
    <source>
        <dbReference type="ARBA" id="ARBA00022679"/>
    </source>
</evidence>
<evidence type="ECO:0000256" key="7">
    <source>
        <dbReference type="HAMAP-Rule" id="MF_01683"/>
    </source>
</evidence>
<dbReference type="NCBIfam" id="TIGR01767">
    <property type="entry name" value="MTRK"/>
    <property type="match status" value="1"/>
</dbReference>
<feature type="binding site" evidence="7">
    <location>
        <begin position="114"/>
        <end position="116"/>
    </location>
    <ligand>
        <name>ATP</name>
        <dbReference type="ChEBI" id="CHEBI:30616"/>
    </ligand>
</feature>
<evidence type="ECO:0000313" key="10">
    <source>
        <dbReference type="Proteomes" id="UP000182062"/>
    </source>
</evidence>
<comment type="caution">
    <text evidence="9">The sequence shown here is derived from an EMBL/GenBank/DDBJ whole genome shotgun (WGS) entry which is preliminary data.</text>
</comment>
<keyword evidence="5 7" id="KW-0418">Kinase</keyword>
<keyword evidence="3 7" id="KW-0808">Transferase</keyword>
<evidence type="ECO:0000313" key="9">
    <source>
        <dbReference type="EMBL" id="OIU72647.1"/>
    </source>
</evidence>
<dbReference type="RefSeq" id="WP_071618285.1">
    <property type="nucleotide sequence ID" value="NZ_MINN01000074.1"/>
</dbReference>
<keyword evidence="4 7" id="KW-0547">Nucleotide-binding</keyword>
<evidence type="ECO:0000256" key="6">
    <source>
        <dbReference type="ARBA" id="ARBA00022840"/>
    </source>
</evidence>
<dbReference type="PANTHER" id="PTHR34273:SF2">
    <property type="entry name" value="METHYLTHIORIBOSE KINASE"/>
    <property type="match status" value="1"/>
</dbReference>
<name>A0A1J6WXS1_9BACI</name>
<dbReference type="Pfam" id="PF01636">
    <property type="entry name" value="APH"/>
    <property type="match status" value="1"/>
</dbReference>
<dbReference type="Gene3D" id="3.30.200.20">
    <property type="entry name" value="Phosphorylase Kinase, domain 1"/>
    <property type="match status" value="1"/>
</dbReference>
<organism evidence="9 10">
    <name type="scientific">Rossellomorea aquimaris</name>
    <dbReference type="NCBI Taxonomy" id="189382"/>
    <lineage>
        <taxon>Bacteria</taxon>
        <taxon>Bacillati</taxon>
        <taxon>Bacillota</taxon>
        <taxon>Bacilli</taxon>
        <taxon>Bacillales</taxon>
        <taxon>Bacillaceae</taxon>
        <taxon>Rossellomorea</taxon>
    </lineage>
</organism>
<feature type="domain" description="Aminoglycoside phosphotransferase" evidence="8">
    <location>
        <begin position="35"/>
        <end position="270"/>
    </location>
</feature>
<feature type="binding site" evidence="7">
    <location>
        <position position="44"/>
    </location>
    <ligand>
        <name>ATP</name>
        <dbReference type="ChEBI" id="CHEBI:30616"/>
    </ligand>
</feature>
<proteinExistence type="inferred from homology"/>
<dbReference type="HAMAP" id="MF_01683">
    <property type="entry name" value="Salvage_MtnK"/>
    <property type="match status" value="1"/>
</dbReference>
<dbReference type="AlphaFoldDB" id="A0A1J6WXS1"/>
<accession>A0A1J6WXS1</accession>
<dbReference type="OrthoDB" id="9777791at2"/>
<keyword evidence="6 7" id="KW-0067">ATP-binding</keyword>
<dbReference type="PANTHER" id="PTHR34273">
    <property type="entry name" value="METHYLTHIORIBOSE KINASE"/>
    <property type="match status" value="1"/>
</dbReference>
<dbReference type="Gene3D" id="3.90.1200.10">
    <property type="match status" value="1"/>
</dbReference>
<comment type="similarity">
    <text evidence="1 7">Belongs to the methylthioribose kinase family.</text>
</comment>
<keyword evidence="10" id="KW-1185">Reference proteome</keyword>
<dbReference type="InterPro" id="IPR002575">
    <property type="entry name" value="Aminoglycoside_PTrfase"/>
</dbReference>
<dbReference type="SUPFAM" id="SSF56112">
    <property type="entry name" value="Protein kinase-like (PK-like)"/>
    <property type="match status" value="1"/>
</dbReference>
<dbReference type="EMBL" id="MINN01000074">
    <property type="protein sequence ID" value="OIU72647.1"/>
    <property type="molecule type" value="Genomic_DNA"/>
</dbReference>
<feature type="binding site" evidence="7">
    <location>
        <position position="339"/>
    </location>
    <ligand>
        <name>substrate</name>
    </ligand>
</feature>
<protein>
    <recommendedName>
        <fullName evidence="7">Methylthioribose kinase</fullName>
        <shortName evidence="7">MTR kinase</shortName>
        <ecNumber evidence="7">2.7.1.100</ecNumber>
    </recommendedName>
</protein>
<evidence type="ECO:0000256" key="1">
    <source>
        <dbReference type="ARBA" id="ARBA00010165"/>
    </source>
</evidence>
<dbReference type="Proteomes" id="UP000182062">
    <property type="component" value="Unassembled WGS sequence"/>
</dbReference>
<comment type="pathway">
    <text evidence="7">Amino-acid biosynthesis; L-methionine biosynthesis via salvage pathway; S-methyl-5-thio-alpha-D-ribose 1-phosphate from S-methyl-5'-thioadenosine (hydrolase route): step 2/2.</text>
</comment>
<dbReference type="GO" id="GO:0019509">
    <property type="term" value="P:L-methionine salvage from methylthioadenosine"/>
    <property type="evidence" value="ECO:0007669"/>
    <property type="project" value="UniProtKB-UniRule"/>
</dbReference>
<feature type="binding site" evidence="7">
    <location>
        <begin position="249"/>
        <end position="251"/>
    </location>
    <ligand>
        <name>ATP</name>
        <dbReference type="ChEBI" id="CHEBI:30616"/>
    </ligand>
</feature>
<dbReference type="GO" id="GO:0046522">
    <property type="term" value="F:S-methyl-5-thioribose kinase activity"/>
    <property type="evidence" value="ECO:0007669"/>
    <property type="project" value="UniProtKB-UniRule"/>
</dbReference>
<dbReference type="GO" id="GO:0005524">
    <property type="term" value="F:ATP binding"/>
    <property type="evidence" value="ECO:0007669"/>
    <property type="project" value="UniProtKB-UniRule"/>
</dbReference>
<comment type="function">
    <text evidence="7">Catalyzes the phosphorylation of methylthioribose into methylthioribose-1-phosphate.</text>
</comment>
<dbReference type="InterPro" id="IPR009212">
    <property type="entry name" value="Methylthioribose_kinase"/>
</dbReference>
<dbReference type="InterPro" id="IPR011009">
    <property type="entry name" value="Kinase-like_dom_sf"/>
</dbReference>
<comment type="catalytic activity">
    <reaction evidence="7">
        <text>5-(methylsulfanyl)-D-ribose + ATP = 5-(methylsulfanyl)-alpha-D-ribose 1-phosphate + ADP + H(+)</text>
        <dbReference type="Rhea" id="RHEA:22312"/>
        <dbReference type="ChEBI" id="CHEBI:15378"/>
        <dbReference type="ChEBI" id="CHEBI:30616"/>
        <dbReference type="ChEBI" id="CHEBI:58533"/>
        <dbReference type="ChEBI" id="CHEBI:78440"/>
        <dbReference type="ChEBI" id="CHEBI:456216"/>
        <dbReference type="EC" id="2.7.1.100"/>
    </reaction>
</comment>
<dbReference type="EC" id="2.7.1.100" evidence="7"/>
<feature type="binding site" evidence="7">
    <location>
        <position position="232"/>
    </location>
    <ligand>
        <name>substrate</name>
    </ligand>
</feature>
<feature type="binding site" evidence="7">
    <location>
        <position position="60"/>
    </location>
    <ligand>
        <name>ATP</name>
        <dbReference type="ChEBI" id="CHEBI:30616"/>
    </ligand>
</feature>
<reference evidence="9 10" key="1">
    <citation type="submission" date="2016-09" db="EMBL/GenBank/DDBJ databases">
        <title>Bacillus aquimaris SAMM genome sequence reveals colonization and biosurfactant production capacities.</title>
        <authorList>
            <person name="Waghmode S.R."/>
            <person name="Suryavanshi M.V."/>
        </authorList>
    </citation>
    <scope>NUCLEOTIDE SEQUENCE [LARGE SCALE GENOMIC DNA]</scope>
    <source>
        <strain evidence="9 10">SAMM</strain>
    </source>
</reference>
<sequence>MSLSPVSSYQPLNEQTVKELAFKLNFFEEDADLSCQEIGDGNLNLVFQISEKGKNAIIIKQALPYAKVVGESWPLTVDRARIEADALKLQQIHAPDLVPQVFHSDELLAVTVMEDLSSLNILRTGLINRNPFPYLAEHIGTFLANTLYFTSDYALHPFKKKEYVKNFSNPELCKITEDLVFTDPFFNSETNDFEEELLPLLKDLWNNFTLKLEVAKLKKSFITESEALLHGDLHTGSIFADENQTKVIDPEFAFYGPIGFDIGQFFANLTFQAITREDTEGKEEILTILSDTWNVFSETFSQHWQESGDAYTKVNGYLEYVLNKAFQDSAGFSGCELIRRTAGLAHVADLDGIPEKDKRLNAKRKSLSLGRELILNRHTLSSIGELTQLIRKHSS</sequence>
<evidence type="ECO:0000256" key="5">
    <source>
        <dbReference type="ARBA" id="ARBA00022777"/>
    </source>
</evidence>
<keyword evidence="7" id="KW-0028">Amino-acid biosynthesis</keyword>
<evidence type="ECO:0000256" key="4">
    <source>
        <dbReference type="ARBA" id="ARBA00022741"/>
    </source>
</evidence>
<evidence type="ECO:0000259" key="8">
    <source>
        <dbReference type="Pfam" id="PF01636"/>
    </source>
</evidence>
<evidence type="ECO:0000256" key="2">
    <source>
        <dbReference type="ARBA" id="ARBA00011738"/>
    </source>
</evidence>
<keyword evidence="7" id="KW-0486">Methionine biosynthesis</keyword>
<dbReference type="UniPathway" id="UPA00904">
    <property type="reaction ID" value="UER00872"/>
</dbReference>
<dbReference type="PIRSF" id="PIRSF031134">
    <property type="entry name" value="MTRK"/>
    <property type="match status" value="1"/>
</dbReference>
<gene>
    <name evidence="7" type="primary">mtnK</name>
    <name evidence="9" type="ORF">BHE18_07360</name>
</gene>